<evidence type="ECO:0000256" key="1">
    <source>
        <dbReference type="SAM" id="MobiDB-lite"/>
    </source>
</evidence>
<keyword evidence="3" id="KW-1185">Reference proteome</keyword>
<reference evidence="2" key="1">
    <citation type="submission" date="2021-12" db="EMBL/GenBank/DDBJ databases">
        <title>Prjna785345.</title>
        <authorList>
            <person name="Rujirawat T."/>
            <person name="Krajaejun T."/>
        </authorList>
    </citation>
    <scope>NUCLEOTIDE SEQUENCE</scope>
    <source>
        <strain evidence="2">Pi057C3</strain>
    </source>
</reference>
<sequence>MARMSKSSFMRQQLLEALVQEQESANIDSLNTKDRERLTRAVRSYVETTQGDGADLDLARIDSKTIRSFVTVARLLADTLERYEKAHKKPRGGIDDGADETVSEFDDLVS</sequence>
<gene>
    <name evidence="2" type="ORF">P43SY_009161</name>
</gene>
<dbReference type="EMBL" id="JAKCXM010000016">
    <property type="protein sequence ID" value="KAJ0407874.1"/>
    <property type="molecule type" value="Genomic_DNA"/>
</dbReference>
<comment type="caution">
    <text evidence="2">The sequence shown here is derived from an EMBL/GenBank/DDBJ whole genome shotgun (WGS) entry which is preliminary data.</text>
</comment>
<evidence type="ECO:0000313" key="3">
    <source>
        <dbReference type="Proteomes" id="UP001209570"/>
    </source>
</evidence>
<feature type="region of interest" description="Disordered" evidence="1">
    <location>
        <begin position="86"/>
        <end position="110"/>
    </location>
</feature>
<organism evidence="2 3">
    <name type="scientific">Pythium insidiosum</name>
    <name type="common">Pythiosis disease agent</name>
    <dbReference type="NCBI Taxonomy" id="114742"/>
    <lineage>
        <taxon>Eukaryota</taxon>
        <taxon>Sar</taxon>
        <taxon>Stramenopiles</taxon>
        <taxon>Oomycota</taxon>
        <taxon>Peronosporomycetes</taxon>
        <taxon>Pythiales</taxon>
        <taxon>Pythiaceae</taxon>
        <taxon>Pythium</taxon>
    </lineage>
</organism>
<dbReference type="AlphaFoldDB" id="A0AAD5MHD4"/>
<name>A0AAD5MHD4_PYTIN</name>
<proteinExistence type="predicted"/>
<dbReference type="Proteomes" id="UP001209570">
    <property type="component" value="Unassembled WGS sequence"/>
</dbReference>
<protein>
    <submittedName>
        <fullName evidence="2">Uncharacterized protein</fullName>
    </submittedName>
</protein>
<accession>A0AAD5MHD4</accession>
<feature type="compositionally biased region" description="Acidic residues" evidence="1">
    <location>
        <begin position="96"/>
        <end position="110"/>
    </location>
</feature>
<evidence type="ECO:0000313" key="2">
    <source>
        <dbReference type="EMBL" id="KAJ0407874.1"/>
    </source>
</evidence>